<protein>
    <submittedName>
        <fullName evidence="3">Helix-turn-helix domain-containing protein</fullName>
    </submittedName>
</protein>
<dbReference type="Pfam" id="PF17853">
    <property type="entry name" value="GGDEF_2"/>
    <property type="match status" value="1"/>
</dbReference>
<dbReference type="InterPro" id="IPR003018">
    <property type="entry name" value="GAF"/>
</dbReference>
<evidence type="ECO:0000259" key="2">
    <source>
        <dbReference type="SMART" id="SM00065"/>
    </source>
</evidence>
<dbReference type="SMART" id="SM00065">
    <property type="entry name" value="GAF"/>
    <property type="match status" value="1"/>
</dbReference>
<dbReference type="Proteomes" id="UP001500879">
    <property type="component" value="Unassembled WGS sequence"/>
</dbReference>
<dbReference type="Pfam" id="PF13556">
    <property type="entry name" value="HTH_30"/>
    <property type="match status" value="1"/>
</dbReference>
<dbReference type="PANTHER" id="PTHR33744:SF1">
    <property type="entry name" value="DNA-BINDING TRANSCRIPTIONAL ACTIVATOR ADER"/>
    <property type="match status" value="1"/>
</dbReference>
<dbReference type="RefSeq" id="WP_344022125.1">
    <property type="nucleotide sequence ID" value="NZ_BAAABX010000019.1"/>
</dbReference>
<accession>A0ABN0YKE5</accession>
<evidence type="ECO:0000313" key="4">
    <source>
        <dbReference type="Proteomes" id="UP001500879"/>
    </source>
</evidence>
<proteinExistence type="inferred from homology"/>
<dbReference type="Gene3D" id="3.30.450.40">
    <property type="match status" value="1"/>
</dbReference>
<comment type="similarity">
    <text evidence="1">Belongs to the CdaR family.</text>
</comment>
<dbReference type="InterPro" id="IPR041522">
    <property type="entry name" value="CdaR_GGDEF"/>
</dbReference>
<sequence>MSAPRDVPSPLDVLRSLAEEQATYGLDELLKEARFLTEDPEDLQELEQAILLGTSVLDRLSEAQEREAALIGLVDSARELARAGTEGVGSVLRTAARAARRTLRSDVGCVALVDPASGDLTVVASEGDVTAFNLGLRMAGPSGLGQAALTKGAPFSTHDYLTDPTIEHATEIDRVVRAEGTRAIVAVPLQGASGPIGVLYASHRQVRRFTAREINSLSTLASLAAPLISTADTVESLGARKAALEEEENRTWQEIRTQRRLEAAYDHLLTLVHDGSGLDTVVEVAAVALDGALAVRDLKGNTLASHGHVPAYSDDQFLQRCLDAVTADEPVLLDDGVWIAPACGNGETLGTVLFLPGTPLTGQRSVRPLQVISRLLTVAVLLERSAALAEGGVRNDLLEALLAPPHSRRPQRQLDEQAQRLGIDPGGPHVLVLVCPDRESLQRVSAWSTFYAHRKRGLKGARNGCTMLLLPGDDASAAAHGAHDELSRLLKHPVTVCAAGPYTGLTRVPQLYEDARRCLDALTELGSSGVAATPQDLGFLGLLLADAFTVPGYVDSVIGPVLRYDAQRFTELARTLETYFASGASPRRAAKALHVHPNTVARRLERIGELLGLTWQEPARALEIQLALRLHRTLRTLHGRRAGSAHAESDSC</sequence>
<dbReference type="InterPro" id="IPR029016">
    <property type="entry name" value="GAF-like_dom_sf"/>
</dbReference>
<dbReference type="SUPFAM" id="SSF55781">
    <property type="entry name" value="GAF domain-like"/>
    <property type="match status" value="1"/>
</dbReference>
<dbReference type="InterPro" id="IPR051448">
    <property type="entry name" value="CdaR-like_regulators"/>
</dbReference>
<feature type="domain" description="GAF" evidence="2">
    <location>
        <begin position="87"/>
        <end position="238"/>
    </location>
</feature>
<dbReference type="Gene3D" id="1.10.10.2840">
    <property type="entry name" value="PucR C-terminal helix-turn-helix domain"/>
    <property type="match status" value="1"/>
</dbReference>
<dbReference type="InterPro" id="IPR042070">
    <property type="entry name" value="PucR_C-HTH_sf"/>
</dbReference>
<name>A0ABN0YKE5_9ACTN</name>
<dbReference type="Pfam" id="PF13185">
    <property type="entry name" value="GAF_2"/>
    <property type="match status" value="1"/>
</dbReference>
<gene>
    <name evidence="3" type="ORF">GCM10010357_19590</name>
</gene>
<dbReference type="EMBL" id="BAAABX010000019">
    <property type="protein sequence ID" value="GAA0398543.1"/>
    <property type="molecule type" value="Genomic_DNA"/>
</dbReference>
<keyword evidence="4" id="KW-1185">Reference proteome</keyword>
<comment type="caution">
    <text evidence="3">The sequence shown here is derived from an EMBL/GenBank/DDBJ whole genome shotgun (WGS) entry which is preliminary data.</text>
</comment>
<organism evidence="3 4">
    <name type="scientific">Streptomyces luteireticuli</name>
    <dbReference type="NCBI Taxonomy" id="173858"/>
    <lineage>
        <taxon>Bacteria</taxon>
        <taxon>Bacillati</taxon>
        <taxon>Actinomycetota</taxon>
        <taxon>Actinomycetes</taxon>
        <taxon>Kitasatosporales</taxon>
        <taxon>Streptomycetaceae</taxon>
        <taxon>Streptomyces</taxon>
    </lineage>
</organism>
<dbReference type="InterPro" id="IPR025736">
    <property type="entry name" value="PucR_C-HTH_dom"/>
</dbReference>
<evidence type="ECO:0000256" key="1">
    <source>
        <dbReference type="ARBA" id="ARBA00006754"/>
    </source>
</evidence>
<evidence type="ECO:0000313" key="3">
    <source>
        <dbReference type="EMBL" id="GAA0398543.1"/>
    </source>
</evidence>
<reference evidence="3 4" key="1">
    <citation type="journal article" date="2019" name="Int. J. Syst. Evol. Microbiol.">
        <title>The Global Catalogue of Microorganisms (GCM) 10K type strain sequencing project: providing services to taxonomists for standard genome sequencing and annotation.</title>
        <authorList>
            <consortium name="The Broad Institute Genomics Platform"/>
            <consortium name="The Broad Institute Genome Sequencing Center for Infectious Disease"/>
            <person name="Wu L."/>
            <person name="Ma J."/>
        </authorList>
    </citation>
    <scope>NUCLEOTIDE SEQUENCE [LARGE SCALE GENOMIC DNA]</scope>
    <source>
        <strain evidence="3 4">JCM 4788</strain>
    </source>
</reference>
<dbReference type="PANTHER" id="PTHR33744">
    <property type="entry name" value="CARBOHYDRATE DIACID REGULATOR"/>
    <property type="match status" value="1"/>
</dbReference>